<dbReference type="InterPro" id="IPR002083">
    <property type="entry name" value="MATH/TRAF_dom"/>
</dbReference>
<feature type="region of interest" description="Disordered" evidence="1">
    <location>
        <begin position="28"/>
        <end position="53"/>
    </location>
</feature>
<dbReference type="STRING" id="6265.A0A0B2W4S6"/>
<dbReference type="EMBL" id="JPKZ01000204">
    <property type="protein sequence ID" value="KHN88582.1"/>
    <property type="molecule type" value="Genomic_DNA"/>
</dbReference>
<feature type="compositionally biased region" description="Low complexity" evidence="1">
    <location>
        <begin position="34"/>
        <end position="44"/>
    </location>
</feature>
<dbReference type="SUPFAM" id="SSF49599">
    <property type="entry name" value="TRAF domain-like"/>
    <property type="match status" value="1"/>
</dbReference>
<reference evidence="3 4" key="1">
    <citation type="submission" date="2014-11" db="EMBL/GenBank/DDBJ databases">
        <title>Genetic blueprint of the zoonotic pathogen Toxocara canis.</title>
        <authorList>
            <person name="Zhu X.-Q."/>
            <person name="Korhonen P.K."/>
            <person name="Cai H."/>
            <person name="Young N.D."/>
            <person name="Nejsum P."/>
            <person name="von Samson-Himmelstjerna G."/>
            <person name="Boag P.R."/>
            <person name="Tan P."/>
            <person name="Li Q."/>
            <person name="Min J."/>
            <person name="Yang Y."/>
            <person name="Wang X."/>
            <person name="Fang X."/>
            <person name="Hall R.S."/>
            <person name="Hofmann A."/>
            <person name="Sternberg P.W."/>
            <person name="Jex A.R."/>
            <person name="Gasser R.B."/>
        </authorList>
    </citation>
    <scope>NUCLEOTIDE SEQUENCE [LARGE SCALE GENOMIC DNA]</scope>
    <source>
        <strain evidence="3">PN_DK_2014</strain>
    </source>
</reference>
<keyword evidence="4" id="KW-1185">Reference proteome</keyword>
<dbReference type="OMA" id="MANNSGV"/>
<evidence type="ECO:0000313" key="3">
    <source>
        <dbReference type="EMBL" id="KHN88582.1"/>
    </source>
</evidence>
<keyword evidence="3" id="KW-0675">Receptor</keyword>
<dbReference type="InterPro" id="IPR008974">
    <property type="entry name" value="TRAF-like"/>
</dbReference>
<sequence length="296" mass="32873">MRSITPIGNPEYGTVEVQHGNQITLTDRSDKSARLTSRSLNTSSTKEESEPLPTECPFSDFGCNLKLPLDEIKKHIKDGSATHLLQMCEAVSRMANNSGVLTSAYVDATRKTDDAVQRMQHVETLFSSQYTWRLTNYSSAYANARRGQPAVVYSPAFFSHRNGYKLALALAPYGDADAIGESNSIFITILRGEHDAILPWPFICPVTFTMLNQKNGEDVSQTLTPRVSDANMAFIGRPYAERNPAFGLKSFVELRTMEERDNPLVIDESTAVTIGGIGLAVEKMYEVVEDEKCPYR</sequence>
<gene>
    <name evidence="3" type="primary">Traf1</name>
    <name evidence="3" type="ORF">Tcan_06757</name>
</gene>
<evidence type="ECO:0000313" key="4">
    <source>
        <dbReference type="Proteomes" id="UP000031036"/>
    </source>
</evidence>
<dbReference type="Gene3D" id="2.60.210.10">
    <property type="entry name" value="Apoptosis, Tumor Necrosis Factor Receptor Associated Protein 2, Chain A"/>
    <property type="match status" value="1"/>
</dbReference>
<dbReference type="Pfam" id="PF21355">
    <property type="entry name" value="TRAF-mep_MATH"/>
    <property type="match status" value="1"/>
</dbReference>
<dbReference type="PROSITE" id="PS50144">
    <property type="entry name" value="MATH"/>
    <property type="match status" value="1"/>
</dbReference>
<dbReference type="PANTHER" id="PTHR10131">
    <property type="entry name" value="TNF RECEPTOR ASSOCIATED FACTOR"/>
    <property type="match status" value="1"/>
</dbReference>
<feature type="domain" description="MATH" evidence="2">
    <location>
        <begin position="127"/>
        <end position="276"/>
    </location>
</feature>
<proteinExistence type="predicted"/>
<protein>
    <submittedName>
        <fullName evidence="3">TNF receptor-associated factor 1</fullName>
    </submittedName>
</protein>
<dbReference type="OrthoDB" id="6499288at2759"/>
<dbReference type="AlphaFoldDB" id="A0A0B2W4S6"/>
<accession>A0A0B2W4S6</accession>
<dbReference type="PANTHER" id="PTHR10131:SF151">
    <property type="entry name" value="TNF RECEPTOR ASSOCIATED FACTOR (TRAF) HOMOLOG"/>
    <property type="match status" value="1"/>
</dbReference>
<dbReference type="InterPro" id="IPR049342">
    <property type="entry name" value="TRAF1-6_MATH_dom"/>
</dbReference>
<dbReference type="Proteomes" id="UP000031036">
    <property type="component" value="Unassembled WGS sequence"/>
</dbReference>
<name>A0A0B2W4S6_TOXCA</name>
<comment type="caution">
    <text evidence="3">The sequence shown here is derived from an EMBL/GenBank/DDBJ whole genome shotgun (WGS) entry which is preliminary data.</text>
</comment>
<organism evidence="3 4">
    <name type="scientific">Toxocara canis</name>
    <name type="common">Canine roundworm</name>
    <dbReference type="NCBI Taxonomy" id="6265"/>
    <lineage>
        <taxon>Eukaryota</taxon>
        <taxon>Metazoa</taxon>
        <taxon>Ecdysozoa</taxon>
        <taxon>Nematoda</taxon>
        <taxon>Chromadorea</taxon>
        <taxon>Rhabditida</taxon>
        <taxon>Spirurina</taxon>
        <taxon>Ascaridomorpha</taxon>
        <taxon>Ascaridoidea</taxon>
        <taxon>Toxocaridae</taxon>
        <taxon>Toxocara</taxon>
    </lineage>
</organism>
<evidence type="ECO:0000259" key="2">
    <source>
        <dbReference type="PROSITE" id="PS50144"/>
    </source>
</evidence>
<evidence type="ECO:0000256" key="1">
    <source>
        <dbReference type="SAM" id="MobiDB-lite"/>
    </source>
</evidence>